<feature type="compositionally biased region" description="Acidic residues" evidence="1">
    <location>
        <begin position="188"/>
        <end position="201"/>
    </location>
</feature>
<dbReference type="EMBL" id="QJKJ01007742">
    <property type="protein sequence ID" value="RDX82110.1"/>
    <property type="molecule type" value="Genomic_DNA"/>
</dbReference>
<organism evidence="3 4">
    <name type="scientific">Mucuna pruriens</name>
    <name type="common">Velvet bean</name>
    <name type="synonym">Dolichos pruriens</name>
    <dbReference type="NCBI Taxonomy" id="157652"/>
    <lineage>
        <taxon>Eukaryota</taxon>
        <taxon>Viridiplantae</taxon>
        <taxon>Streptophyta</taxon>
        <taxon>Embryophyta</taxon>
        <taxon>Tracheophyta</taxon>
        <taxon>Spermatophyta</taxon>
        <taxon>Magnoliopsida</taxon>
        <taxon>eudicotyledons</taxon>
        <taxon>Gunneridae</taxon>
        <taxon>Pentapetalae</taxon>
        <taxon>rosids</taxon>
        <taxon>fabids</taxon>
        <taxon>Fabales</taxon>
        <taxon>Fabaceae</taxon>
        <taxon>Papilionoideae</taxon>
        <taxon>50 kb inversion clade</taxon>
        <taxon>NPAAA clade</taxon>
        <taxon>indigoferoid/millettioid clade</taxon>
        <taxon>Phaseoleae</taxon>
        <taxon>Mucuna</taxon>
    </lineage>
</organism>
<dbReference type="InterPro" id="IPR012337">
    <property type="entry name" value="RNaseH-like_sf"/>
</dbReference>
<dbReference type="STRING" id="157652.A0A371FVC1"/>
<proteinExistence type="predicted"/>
<gene>
    <name evidence="3" type="ORF">CR513_37143</name>
</gene>
<evidence type="ECO:0000313" key="3">
    <source>
        <dbReference type="EMBL" id="RDX82110.1"/>
    </source>
</evidence>
<dbReference type="PANTHER" id="PTHR42648">
    <property type="entry name" value="TRANSPOSASE, PUTATIVE-RELATED"/>
    <property type="match status" value="1"/>
</dbReference>
<name>A0A371FVC1_MUCPR</name>
<dbReference type="InterPro" id="IPR057670">
    <property type="entry name" value="SH3_retrovirus"/>
</dbReference>
<dbReference type="Proteomes" id="UP000257109">
    <property type="component" value="Unassembled WGS sequence"/>
</dbReference>
<dbReference type="PANTHER" id="PTHR42648:SF28">
    <property type="entry name" value="TRANSPOSON-ENCODED PROTEIN WITH RIBONUCLEASE H-LIKE AND RETROVIRUS ZINC FINGER-LIKE DOMAINS"/>
    <property type="match status" value="1"/>
</dbReference>
<dbReference type="OrthoDB" id="6930669at2759"/>
<sequence length="280" mass="32859">MVVNIVNHLMYIAGSKFIKHEKTPPKTLQLNDLVERMNKTLIERVRCMLSKARLPKHFWGEALYTAVHVINLSLAVALNTEVSNKIWFEKDVKYNHLRIFGYKAFVHVPKDERSKLDMKTRQCIFIGYGHDEYGYRMYDPVEKKLVRSRDVQFMEDQTIEDIVQNGEQHNYIGDQQLGDDFDVSLDDDAEEEQEMSQDENLGDAPEPPPAQLRRSNRQRQSFTRYTSYEYVTLTDGEESMEGEERQKAWQSKLQKCATLSTTKAKLDFVQDEYCFDKYTI</sequence>
<accession>A0A371FVC1</accession>
<dbReference type="InterPro" id="IPR036397">
    <property type="entry name" value="RNaseH_sf"/>
</dbReference>
<dbReference type="Pfam" id="PF25597">
    <property type="entry name" value="SH3_retrovirus"/>
    <property type="match status" value="1"/>
</dbReference>
<dbReference type="AlphaFoldDB" id="A0A371FVC1"/>
<dbReference type="InterPro" id="IPR039537">
    <property type="entry name" value="Retrotran_Ty1/copia-like"/>
</dbReference>
<evidence type="ECO:0000313" key="4">
    <source>
        <dbReference type="Proteomes" id="UP000257109"/>
    </source>
</evidence>
<evidence type="ECO:0000259" key="2">
    <source>
        <dbReference type="Pfam" id="PF25597"/>
    </source>
</evidence>
<protein>
    <recommendedName>
        <fullName evidence="2">Retroviral polymerase SH3-like domain-containing protein</fullName>
    </recommendedName>
</protein>
<dbReference type="Gene3D" id="3.30.420.10">
    <property type="entry name" value="Ribonuclease H-like superfamily/Ribonuclease H"/>
    <property type="match status" value="1"/>
</dbReference>
<feature type="region of interest" description="Disordered" evidence="1">
    <location>
        <begin position="188"/>
        <end position="218"/>
    </location>
</feature>
<dbReference type="SUPFAM" id="SSF53098">
    <property type="entry name" value="Ribonuclease H-like"/>
    <property type="match status" value="1"/>
</dbReference>
<feature type="non-terminal residue" evidence="3">
    <location>
        <position position="1"/>
    </location>
</feature>
<feature type="domain" description="Retroviral polymerase SH3-like" evidence="2">
    <location>
        <begin position="103"/>
        <end position="161"/>
    </location>
</feature>
<keyword evidence="4" id="KW-1185">Reference proteome</keyword>
<evidence type="ECO:0000256" key="1">
    <source>
        <dbReference type="SAM" id="MobiDB-lite"/>
    </source>
</evidence>
<dbReference type="GO" id="GO:0003676">
    <property type="term" value="F:nucleic acid binding"/>
    <property type="evidence" value="ECO:0007669"/>
    <property type="project" value="InterPro"/>
</dbReference>
<comment type="caution">
    <text evidence="3">The sequence shown here is derived from an EMBL/GenBank/DDBJ whole genome shotgun (WGS) entry which is preliminary data.</text>
</comment>
<reference evidence="3" key="1">
    <citation type="submission" date="2018-05" db="EMBL/GenBank/DDBJ databases">
        <title>Draft genome of Mucuna pruriens seed.</title>
        <authorList>
            <person name="Nnadi N.E."/>
            <person name="Vos R."/>
            <person name="Hasami M.H."/>
            <person name="Devisetty U.K."/>
            <person name="Aguiy J.C."/>
        </authorList>
    </citation>
    <scope>NUCLEOTIDE SEQUENCE [LARGE SCALE GENOMIC DNA]</scope>
    <source>
        <strain evidence="3">JCA_2017</strain>
    </source>
</reference>